<evidence type="ECO:0000313" key="2">
    <source>
        <dbReference type="Proteomes" id="UP000265703"/>
    </source>
</evidence>
<accession>A0A397TWK1</accession>
<keyword evidence="2" id="KW-1185">Reference proteome</keyword>
<comment type="caution">
    <text evidence="1">The sequence shown here is derived from an EMBL/GenBank/DDBJ whole genome shotgun (WGS) entry which is preliminary data.</text>
</comment>
<dbReference type="Proteomes" id="UP000265703">
    <property type="component" value="Unassembled WGS sequence"/>
</dbReference>
<dbReference type="OrthoDB" id="2436351at2759"/>
<protein>
    <submittedName>
        <fullName evidence="1">Uncharacterized protein</fullName>
    </submittedName>
</protein>
<organism evidence="1 2">
    <name type="scientific">Glomus cerebriforme</name>
    <dbReference type="NCBI Taxonomy" id="658196"/>
    <lineage>
        <taxon>Eukaryota</taxon>
        <taxon>Fungi</taxon>
        <taxon>Fungi incertae sedis</taxon>
        <taxon>Mucoromycota</taxon>
        <taxon>Glomeromycotina</taxon>
        <taxon>Glomeromycetes</taxon>
        <taxon>Glomerales</taxon>
        <taxon>Glomeraceae</taxon>
        <taxon>Glomus</taxon>
    </lineage>
</organism>
<gene>
    <name evidence="1" type="ORF">C1645_811722</name>
</gene>
<dbReference type="STRING" id="658196.A0A397TWK1"/>
<name>A0A397TWK1_9GLOM</name>
<proteinExistence type="predicted"/>
<dbReference type="AlphaFoldDB" id="A0A397TWK1"/>
<reference evidence="1 2" key="1">
    <citation type="submission" date="2018-06" db="EMBL/GenBank/DDBJ databases">
        <title>Comparative genomics reveals the genomic features of Rhizophagus irregularis, R. cerebriforme, R. diaphanum and Gigaspora rosea, and their symbiotic lifestyle signature.</title>
        <authorList>
            <person name="Morin E."/>
            <person name="San Clemente H."/>
            <person name="Chen E.C.H."/>
            <person name="De La Providencia I."/>
            <person name="Hainaut M."/>
            <person name="Kuo A."/>
            <person name="Kohler A."/>
            <person name="Murat C."/>
            <person name="Tang N."/>
            <person name="Roy S."/>
            <person name="Loubradou J."/>
            <person name="Henrissat B."/>
            <person name="Grigoriev I.V."/>
            <person name="Corradi N."/>
            <person name="Roux C."/>
            <person name="Martin F.M."/>
        </authorList>
    </citation>
    <scope>NUCLEOTIDE SEQUENCE [LARGE SCALE GENOMIC DNA]</scope>
    <source>
        <strain evidence="1 2">DAOM 227022</strain>
    </source>
</reference>
<evidence type="ECO:0000313" key="1">
    <source>
        <dbReference type="EMBL" id="RIA99244.1"/>
    </source>
</evidence>
<dbReference type="EMBL" id="QKYT01000006">
    <property type="protein sequence ID" value="RIA99244.1"/>
    <property type="molecule type" value="Genomic_DNA"/>
</dbReference>
<sequence length="382" mass="43022">MSQQMTTVVCCQATAWHSNGLSNSQLRHAESTICTVNEETEEVRSISSSETRLLLKRKRQDDMNCFDKKADKRNRCKTPENKIRTTNGTVVEESSSNSLVNISETSLAQLSYTASKIVNEETGSKVKSIDDEFFPNSLTNVSSLTQLSYTNTTEVDSSLVSAKEVGDKSKQTSKYINRDIASEALKAYQMDVLAGKKLIYEECTKFLPENFKRFIANQLQNSEVRDIQFANGRKIANFAVDCEEEVLHFLEKFEHVESLKSLGECLNENPINHNTATNDLIYDAFLGKDDLKLSCGELAPNSYEKLKEILDIEEVQRYLPAGISLAVAKDKIKKAKKMYDIFSAIGPFRINWVHIFSVDQILTFTEDDINFIKTKLPNPGAS</sequence>